<proteinExistence type="inferred from homology"/>
<comment type="similarity">
    <text evidence="4">Belongs to the complex I NDUFB7 subunit family.</text>
</comment>
<reference evidence="14" key="1">
    <citation type="submission" date="2014-04" db="EMBL/GenBank/DDBJ databases">
        <title>Evolutionary Origins and Diversification of the Mycorrhizal Mutualists.</title>
        <authorList>
            <consortium name="DOE Joint Genome Institute"/>
            <consortium name="Mycorrhizal Genomics Consortium"/>
            <person name="Kohler A."/>
            <person name="Kuo A."/>
            <person name="Nagy L.G."/>
            <person name="Floudas D."/>
            <person name="Copeland A."/>
            <person name="Barry K.W."/>
            <person name="Cichocki N."/>
            <person name="Veneault-Fourrey C."/>
            <person name="LaButti K."/>
            <person name="Lindquist E.A."/>
            <person name="Lipzen A."/>
            <person name="Lundell T."/>
            <person name="Morin E."/>
            <person name="Murat C."/>
            <person name="Riley R."/>
            <person name="Ohm R."/>
            <person name="Sun H."/>
            <person name="Tunlid A."/>
            <person name="Henrissat B."/>
            <person name="Grigoriev I.V."/>
            <person name="Hibbett D.S."/>
            <person name="Martin F."/>
        </authorList>
    </citation>
    <scope>NUCLEOTIDE SEQUENCE [LARGE SCALE GENOMIC DNA]</scope>
    <source>
        <strain evidence="14">FD-334 SS-4</strain>
    </source>
</reference>
<dbReference type="AlphaFoldDB" id="A0A0D2KLU2"/>
<evidence type="ECO:0000256" key="8">
    <source>
        <dbReference type="ARBA" id="ARBA00022792"/>
    </source>
</evidence>
<evidence type="ECO:0000256" key="5">
    <source>
        <dbReference type="ARBA" id="ARBA00018677"/>
    </source>
</evidence>
<evidence type="ECO:0000256" key="10">
    <source>
        <dbReference type="ARBA" id="ARBA00023128"/>
    </source>
</evidence>
<keyword evidence="14" id="KW-1185">Reference proteome</keyword>
<dbReference type="EMBL" id="KN817640">
    <property type="protein sequence ID" value="KJA15582.1"/>
    <property type="molecule type" value="Genomic_DNA"/>
</dbReference>
<keyword evidence="11" id="KW-0472">Membrane</keyword>
<dbReference type="OrthoDB" id="268414at2759"/>
<dbReference type="PANTHER" id="PTHR20900">
    <property type="entry name" value="NADH:UBIQUINONE OXIDOREDUCTASE B18-LIKE SUBUNIT"/>
    <property type="match status" value="1"/>
</dbReference>
<dbReference type="GO" id="GO:0005758">
    <property type="term" value="C:mitochondrial intermembrane space"/>
    <property type="evidence" value="ECO:0007669"/>
    <property type="project" value="UniProtKB-SubCell"/>
</dbReference>
<comment type="function">
    <text evidence="1">Accessory subunit of the mitochondrial membrane respiratory chain NADH dehydrogenase (Complex I), that is believed not to be involved in catalysis. Complex I functions in the transfer of electrons from NADH to the respiratory chain. The immediate electron acceptor for the enzyme is believed to be ubiquinone.</text>
</comment>
<keyword evidence="9" id="KW-0249">Electron transport</keyword>
<keyword evidence="7" id="KW-0679">Respiratory chain</keyword>
<keyword evidence="10" id="KW-0496">Mitochondrion</keyword>
<name>A0A0D2KLU2_HYPSF</name>
<sequence length="79" mass="9253">MSSSTTASQEELKAHRVPLGWRDGCSALLIPLNLCRKKNMYKSWECDHDRHVYEQCQYDDYMRRMKALSKQKLEVAEGS</sequence>
<evidence type="ECO:0000313" key="13">
    <source>
        <dbReference type="EMBL" id="KJA15582.1"/>
    </source>
</evidence>
<dbReference type="OMA" id="YRDSCAN"/>
<evidence type="ECO:0000256" key="12">
    <source>
        <dbReference type="ARBA" id="ARBA00023157"/>
    </source>
</evidence>
<keyword evidence="8" id="KW-0999">Mitochondrion inner membrane</keyword>
<dbReference type="Proteomes" id="UP000054270">
    <property type="component" value="Unassembled WGS sequence"/>
</dbReference>
<protein>
    <recommendedName>
        <fullName evidence="5">NADH dehydrogenase [ubiquinone] 1 beta subcomplex subunit 7</fullName>
    </recommendedName>
</protein>
<evidence type="ECO:0000256" key="1">
    <source>
        <dbReference type="ARBA" id="ARBA00003195"/>
    </source>
</evidence>
<keyword evidence="6" id="KW-0813">Transport</keyword>
<evidence type="ECO:0000256" key="4">
    <source>
        <dbReference type="ARBA" id="ARBA00008006"/>
    </source>
</evidence>
<evidence type="ECO:0000313" key="14">
    <source>
        <dbReference type="Proteomes" id="UP000054270"/>
    </source>
</evidence>
<organism evidence="13 14">
    <name type="scientific">Hypholoma sublateritium (strain FD-334 SS-4)</name>
    <dbReference type="NCBI Taxonomy" id="945553"/>
    <lineage>
        <taxon>Eukaryota</taxon>
        <taxon>Fungi</taxon>
        <taxon>Dikarya</taxon>
        <taxon>Basidiomycota</taxon>
        <taxon>Agaricomycotina</taxon>
        <taxon>Agaricomycetes</taxon>
        <taxon>Agaricomycetidae</taxon>
        <taxon>Agaricales</taxon>
        <taxon>Agaricineae</taxon>
        <taxon>Strophariaceae</taxon>
        <taxon>Hypholoma</taxon>
    </lineage>
</organism>
<dbReference type="InterPro" id="IPR008698">
    <property type="entry name" value="NDUB7"/>
</dbReference>
<evidence type="ECO:0000256" key="11">
    <source>
        <dbReference type="ARBA" id="ARBA00023136"/>
    </source>
</evidence>
<evidence type="ECO:0000256" key="7">
    <source>
        <dbReference type="ARBA" id="ARBA00022660"/>
    </source>
</evidence>
<dbReference type="PANTHER" id="PTHR20900:SF0">
    <property type="entry name" value="NADH DEHYDROGENASE [UBIQUINONE] 1 BETA SUBCOMPLEX SUBUNIT 7"/>
    <property type="match status" value="1"/>
</dbReference>
<dbReference type="Pfam" id="PF05676">
    <property type="entry name" value="NDUF_B7"/>
    <property type="match status" value="1"/>
</dbReference>
<dbReference type="GO" id="GO:0005743">
    <property type="term" value="C:mitochondrial inner membrane"/>
    <property type="evidence" value="ECO:0007669"/>
    <property type="project" value="UniProtKB-SubCell"/>
</dbReference>
<evidence type="ECO:0000256" key="6">
    <source>
        <dbReference type="ARBA" id="ARBA00022448"/>
    </source>
</evidence>
<accession>A0A0D2KLU2</accession>
<evidence type="ECO:0000256" key="9">
    <source>
        <dbReference type="ARBA" id="ARBA00022982"/>
    </source>
</evidence>
<evidence type="ECO:0000256" key="3">
    <source>
        <dbReference type="ARBA" id="ARBA00004637"/>
    </source>
</evidence>
<dbReference type="STRING" id="945553.A0A0D2KLU2"/>
<gene>
    <name evidence="13" type="ORF">HYPSUDRAFT_48201</name>
</gene>
<comment type="subcellular location">
    <subcellularLocation>
        <location evidence="3">Mitochondrion inner membrane</location>
        <topology evidence="3">Peripheral membrane protein</topology>
    </subcellularLocation>
    <subcellularLocation>
        <location evidence="2">Mitochondrion intermembrane space</location>
    </subcellularLocation>
</comment>
<keyword evidence="12" id="KW-1015">Disulfide bond</keyword>
<evidence type="ECO:0000256" key="2">
    <source>
        <dbReference type="ARBA" id="ARBA00004569"/>
    </source>
</evidence>